<sequence length="47" mass="5150">MCKRLATANAVSALLLRKVNIVRKVNDTARSAGILFAQGEISEFNRC</sequence>
<reference evidence="1 2" key="1">
    <citation type="submission" date="2013-07" db="EMBL/GenBank/DDBJ databases">
        <title>Comparative Genomic and Metabolomic Analysis of Twelve Strains of Pseudoalteromonas luteoviolacea.</title>
        <authorList>
            <person name="Vynne N.G."/>
            <person name="Mansson M."/>
            <person name="Gram L."/>
        </authorList>
    </citation>
    <scope>NUCLEOTIDE SEQUENCE [LARGE SCALE GENOMIC DNA]</scope>
    <source>
        <strain evidence="1 2">H33</strain>
    </source>
</reference>
<dbReference type="EMBL" id="AUXZ01000002">
    <property type="protein sequence ID" value="KZN56248.1"/>
    <property type="molecule type" value="Genomic_DNA"/>
</dbReference>
<dbReference type="Proteomes" id="UP000076503">
    <property type="component" value="Unassembled WGS sequence"/>
</dbReference>
<organism evidence="1 2">
    <name type="scientific">Pseudoalteromonas luteoviolacea H33</name>
    <dbReference type="NCBI Taxonomy" id="1365251"/>
    <lineage>
        <taxon>Bacteria</taxon>
        <taxon>Pseudomonadati</taxon>
        <taxon>Pseudomonadota</taxon>
        <taxon>Gammaproteobacteria</taxon>
        <taxon>Alteromonadales</taxon>
        <taxon>Pseudoalteromonadaceae</taxon>
        <taxon>Pseudoalteromonas</taxon>
    </lineage>
</organism>
<dbReference type="AlphaFoldDB" id="A0A167GPA6"/>
<proteinExistence type="predicted"/>
<name>A0A167GPA6_9GAMM</name>
<dbReference type="PATRIC" id="fig|1365251.3.peg.124"/>
<protein>
    <submittedName>
        <fullName evidence="1">Uncharacterized protein</fullName>
    </submittedName>
</protein>
<evidence type="ECO:0000313" key="1">
    <source>
        <dbReference type="EMBL" id="KZN56248.1"/>
    </source>
</evidence>
<comment type="caution">
    <text evidence="1">The sequence shown here is derived from an EMBL/GenBank/DDBJ whole genome shotgun (WGS) entry which is preliminary data.</text>
</comment>
<gene>
    <name evidence="1" type="ORF">N476_06380</name>
</gene>
<evidence type="ECO:0000313" key="2">
    <source>
        <dbReference type="Proteomes" id="UP000076503"/>
    </source>
</evidence>
<accession>A0A167GPA6</accession>